<reference evidence="3" key="3">
    <citation type="submission" date="2021-05" db="EMBL/GenBank/DDBJ databases">
        <title>Protein family content uncovers lineage relationships and bacterial pathway maintenance mechanisms in DPANN archaea.</title>
        <authorList>
            <person name="Castelle C.J."/>
            <person name="Meheust R."/>
            <person name="Jaffe A.L."/>
            <person name="Seitz K."/>
            <person name="Gong X."/>
            <person name="Baker B.J."/>
            <person name="Banfield J.F."/>
        </authorList>
    </citation>
    <scope>NUCLEOTIDE SEQUENCE</scope>
    <source>
        <strain evidence="3">RIFCSPLOWO2_01_FULL_58_19</strain>
    </source>
</reference>
<dbReference type="PANTHER" id="PTHR42852:SF13">
    <property type="entry name" value="PROTEIN DIPZ"/>
    <property type="match status" value="1"/>
</dbReference>
<reference evidence="3" key="2">
    <citation type="submission" date="2021-03" db="EMBL/GenBank/DDBJ databases">
        <authorList>
            <person name="Jaffe A."/>
        </authorList>
    </citation>
    <scope>NUCLEOTIDE SEQUENCE</scope>
    <source>
        <strain evidence="3">RIFCSPLOWO2_01_FULL_58_19</strain>
    </source>
</reference>
<reference evidence="2" key="1">
    <citation type="journal article" date="2020" name="bioRxiv">
        <title>A rank-normalized archaeal taxonomy based on genome phylogeny resolves widespread incomplete and uneven classifications.</title>
        <authorList>
            <person name="Rinke C."/>
            <person name="Chuvochina M."/>
            <person name="Mussig A.J."/>
            <person name="Chaumeil P.-A."/>
            <person name="Waite D.W."/>
            <person name="Whitman W.B."/>
            <person name="Parks D.H."/>
            <person name="Hugenholtz P."/>
        </authorList>
    </citation>
    <scope>NUCLEOTIDE SEQUENCE</scope>
    <source>
        <strain evidence="2">UBA10219</strain>
    </source>
</reference>
<evidence type="ECO:0000259" key="1">
    <source>
        <dbReference type="PROSITE" id="PS51352"/>
    </source>
</evidence>
<dbReference type="PROSITE" id="PS51352">
    <property type="entry name" value="THIOREDOXIN_2"/>
    <property type="match status" value="1"/>
</dbReference>
<dbReference type="InterPro" id="IPR013766">
    <property type="entry name" value="Thioredoxin_domain"/>
</dbReference>
<dbReference type="Gene3D" id="2.60.120.260">
    <property type="entry name" value="Galactose-binding domain-like"/>
    <property type="match status" value="1"/>
</dbReference>
<dbReference type="Pfam" id="PF17991">
    <property type="entry name" value="Thioredoxin_10"/>
    <property type="match status" value="1"/>
</dbReference>
<dbReference type="SUPFAM" id="SSF52833">
    <property type="entry name" value="Thioredoxin-like"/>
    <property type="match status" value="1"/>
</dbReference>
<feature type="domain" description="Thioredoxin" evidence="1">
    <location>
        <begin position="9"/>
        <end position="154"/>
    </location>
</feature>
<dbReference type="InterPro" id="IPR036249">
    <property type="entry name" value="Thioredoxin-like_sf"/>
</dbReference>
<evidence type="ECO:0000313" key="4">
    <source>
        <dbReference type="Proteomes" id="UP000564964"/>
    </source>
</evidence>
<dbReference type="PANTHER" id="PTHR42852">
    <property type="entry name" value="THIOL:DISULFIDE INTERCHANGE PROTEIN DSBE"/>
    <property type="match status" value="1"/>
</dbReference>
<gene>
    <name evidence="2" type="ORF">HA252_02715</name>
    <name evidence="3" type="ORF">J4203_01995</name>
</gene>
<evidence type="ECO:0000313" key="3">
    <source>
        <dbReference type="EMBL" id="MBS3062619.1"/>
    </source>
</evidence>
<dbReference type="EMBL" id="DUGH01000068">
    <property type="protein sequence ID" value="HIH16291.1"/>
    <property type="molecule type" value="Genomic_DNA"/>
</dbReference>
<comment type="caution">
    <text evidence="2">The sequence shown here is derived from an EMBL/GenBank/DDBJ whole genome shotgun (WGS) entry which is preliminary data.</text>
</comment>
<dbReference type="InterPro" id="IPR041017">
    <property type="entry name" value="Thioredoxin_10"/>
</dbReference>
<sequence length="332" mass="37718">MGEPENGSEWVGQEAPELVCSGQWLNSKPLTLQGLKGTVVLLDFLSYSCVNCIRTFPFLNQWYERYREQGLEIIGIHTPEFEFEKDAGNLEAALKTHGLRFPVMQDNDYLTWKAFHNNYWPRKFLLDRTGKIVYDHVGEGAYGETEKKMRELLEVKGRGLTGKPAGQSLFAGLSEPLTGELYVGYARGIIGNIEGYEPDHEIEYAEPEYREDGIVYVKGTWMSRAQYMHHSRDTQGRNDFAWVRYTGRSANAVMGPAYGKRFTVFLEVDGHPLKKSEAGLDVSFDERGRSFVEVRQPRMYGLVGGGMPLGGHELKLVCDSREFCLYTFTFGL</sequence>
<dbReference type="EMBL" id="JAGVWE010000002">
    <property type="protein sequence ID" value="MBS3062619.1"/>
    <property type="molecule type" value="Genomic_DNA"/>
</dbReference>
<proteinExistence type="predicted"/>
<dbReference type="InterPro" id="IPR013740">
    <property type="entry name" value="Redoxin"/>
</dbReference>
<dbReference type="Proteomes" id="UP000564964">
    <property type="component" value="Unassembled WGS sequence"/>
</dbReference>
<dbReference type="Proteomes" id="UP000678237">
    <property type="component" value="Unassembled WGS sequence"/>
</dbReference>
<dbReference type="GO" id="GO:0016491">
    <property type="term" value="F:oxidoreductase activity"/>
    <property type="evidence" value="ECO:0007669"/>
    <property type="project" value="InterPro"/>
</dbReference>
<dbReference type="Pfam" id="PF08534">
    <property type="entry name" value="Redoxin"/>
    <property type="match status" value="1"/>
</dbReference>
<organism evidence="2 4">
    <name type="scientific">Candidatus Iainarchaeum sp</name>
    <dbReference type="NCBI Taxonomy" id="3101447"/>
    <lineage>
        <taxon>Archaea</taxon>
        <taxon>Candidatus Iainarchaeota</taxon>
        <taxon>Candidatus Iainarchaeia</taxon>
        <taxon>Candidatus Iainarchaeales</taxon>
        <taxon>Candidatus Iainarchaeaceae</taxon>
        <taxon>Candidatus Iainarchaeum</taxon>
    </lineage>
</organism>
<dbReference type="InterPro" id="IPR050553">
    <property type="entry name" value="Thioredoxin_ResA/DsbE_sf"/>
</dbReference>
<accession>A0A7J4JEU2</accession>
<name>A0A7J4JEU2_9ARCH</name>
<dbReference type="AlphaFoldDB" id="A0A7J4JEU2"/>
<protein>
    <submittedName>
        <fullName evidence="2">Redoxin domain-containing protein</fullName>
    </submittedName>
</protein>
<dbReference type="Gene3D" id="3.40.30.10">
    <property type="entry name" value="Glutaredoxin"/>
    <property type="match status" value="1"/>
</dbReference>
<evidence type="ECO:0000313" key="2">
    <source>
        <dbReference type="EMBL" id="HIH16291.1"/>
    </source>
</evidence>